<accession>A0ABQ1J031</accession>
<organism evidence="1 2">
    <name type="scientific">Shewanella inventionis</name>
    <dbReference type="NCBI Taxonomy" id="1738770"/>
    <lineage>
        <taxon>Bacteria</taxon>
        <taxon>Pseudomonadati</taxon>
        <taxon>Pseudomonadota</taxon>
        <taxon>Gammaproteobacteria</taxon>
        <taxon>Alteromonadales</taxon>
        <taxon>Shewanellaceae</taxon>
        <taxon>Shewanella</taxon>
    </lineage>
</organism>
<dbReference type="EMBL" id="BMII01000010">
    <property type="protein sequence ID" value="GGB55418.1"/>
    <property type="molecule type" value="Genomic_DNA"/>
</dbReference>
<protein>
    <submittedName>
        <fullName evidence="1">Uncharacterized protein</fullName>
    </submittedName>
</protein>
<keyword evidence="2" id="KW-1185">Reference proteome</keyword>
<name>A0ABQ1J031_9GAMM</name>
<comment type="caution">
    <text evidence="1">The sequence shown here is derived from an EMBL/GenBank/DDBJ whole genome shotgun (WGS) entry which is preliminary data.</text>
</comment>
<evidence type="ECO:0000313" key="2">
    <source>
        <dbReference type="Proteomes" id="UP000617555"/>
    </source>
</evidence>
<gene>
    <name evidence="1" type="ORF">GCM10011607_14980</name>
</gene>
<proteinExistence type="predicted"/>
<dbReference type="Proteomes" id="UP000617555">
    <property type="component" value="Unassembled WGS sequence"/>
</dbReference>
<reference evidence="2" key="1">
    <citation type="journal article" date="2019" name="Int. J. Syst. Evol. Microbiol.">
        <title>The Global Catalogue of Microorganisms (GCM) 10K type strain sequencing project: providing services to taxonomists for standard genome sequencing and annotation.</title>
        <authorList>
            <consortium name="The Broad Institute Genomics Platform"/>
            <consortium name="The Broad Institute Genome Sequencing Center for Infectious Disease"/>
            <person name="Wu L."/>
            <person name="Ma J."/>
        </authorList>
    </citation>
    <scope>NUCLEOTIDE SEQUENCE [LARGE SCALE GENOMIC DNA]</scope>
    <source>
        <strain evidence="2">CGMCC 1.15339</strain>
    </source>
</reference>
<evidence type="ECO:0000313" key="1">
    <source>
        <dbReference type="EMBL" id="GGB55418.1"/>
    </source>
</evidence>
<sequence>MIVNAHQTTFYPVNLIGNRLTSDTKIYLGNDRLTFLVRVYMLFTGLVTAEVSIAKCDDLGGVVAVFRGKYDKCKSRWGRYDPLLQAGSS</sequence>